<sequence>MIKTTNISGEILDLTKELTLIDAVNLPFTSLLLKNGRQKTGSVIVNWKYENLDSSRNLSFEGADVTTFQTSDRSTGDKNVCQIITKAVSVSETAQAVTLESISDLFAHELNNRILEAKRDLEYYLINGEYNEVETVDNPRQMKGLVNFIPAQYIIEKSSNPKKDDLDNMSKMMRQAGTASQNLVLLCDYNTYDVVAGLYEDKTSYIGVTNEFGSPVKRLNLKYGACDVYLVDSMPVDTMVLCNMQYLKLAELRPLVYQDLAKTGSSRKGFIEMENTLKYLHPAAATMFKKTA</sequence>
<dbReference type="AlphaFoldDB" id="A0A1B1YD93"/>
<evidence type="ECO:0000313" key="2">
    <source>
        <dbReference type="Proteomes" id="UP000092971"/>
    </source>
</evidence>
<dbReference type="Proteomes" id="UP000092971">
    <property type="component" value="Chromosome"/>
</dbReference>
<proteinExistence type="predicted"/>
<name>A0A1B1YD93_THEST</name>
<dbReference type="Pfam" id="PF17236">
    <property type="entry name" value="SU10_MCP"/>
    <property type="match status" value="1"/>
</dbReference>
<evidence type="ECO:0008006" key="3">
    <source>
        <dbReference type="Google" id="ProtNLM"/>
    </source>
</evidence>
<accession>A0A1B1YD93</accession>
<protein>
    <recommendedName>
        <fullName evidence="3">Phage capsid protein</fullName>
    </recommendedName>
</protein>
<reference evidence="1 2" key="1">
    <citation type="submission" date="2016-02" db="EMBL/GenBank/DDBJ databases">
        <title>Comparison of Clostridium stercorarium subspecies using comparative genomics and transcriptomics.</title>
        <authorList>
            <person name="Schellenberg J."/>
            <person name="Thallinger G."/>
            <person name="Levin D.B."/>
            <person name="Zhang X."/>
            <person name="Alvare G."/>
            <person name="Fristensky B."/>
            <person name="Sparling R."/>
        </authorList>
    </citation>
    <scope>NUCLEOTIDE SEQUENCE [LARGE SCALE GENOMIC DNA]</scope>
    <source>
        <strain evidence="1 2">DSM 2910</strain>
    </source>
</reference>
<evidence type="ECO:0000313" key="1">
    <source>
        <dbReference type="EMBL" id="ANW98736.1"/>
    </source>
</evidence>
<dbReference type="EMBL" id="CP014672">
    <property type="protein sequence ID" value="ANW98736.1"/>
    <property type="molecule type" value="Genomic_DNA"/>
</dbReference>
<gene>
    <name evidence="1" type="ORF">CSTERTH_06675</name>
</gene>
<dbReference type="InterPro" id="IPR035198">
    <property type="entry name" value="SU10_MCP"/>
</dbReference>
<organism evidence="1 2">
    <name type="scientific">Thermoclostridium stercorarium subsp. thermolacticum DSM 2910</name>
    <dbReference type="NCBI Taxonomy" id="1121336"/>
    <lineage>
        <taxon>Bacteria</taxon>
        <taxon>Bacillati</taxon>
        <taxon>Bacillota</taxon>
        <taxon>Clostridia</taxon>
        <taxon>Eubacteriales</taxon>
        <taxon>Oscillospiraceae</taxon>
        <taxon>Thermoclostridium</taxon>
    </lineage>
</organism>